<dbReference type="Pfam" id="PF00557">
    <property type="entry name" value="Peptidase_M24"/>
    <property type="match status" value="1"/>
</dbReference>
<evidence type="ECO:0000259" key="7">
    <source>
        <dbReference type="Pfam" id="PF01321"/>
    </source>
</evidence>
<dbReference type="Pfam" id="PF16189">
    <property type="entry name" value="Creatinase_N_2"/>
    <property type="match status" value="1"/>
</dbReference>
<dbReference type="Proteomes" id="UP000572540">
    <property type="component" value="Unassembled WGS sequence"/>
</dbReference>
<dbReference type="EMBL" id="JACCAU010000001">
    <property type="protein sequence ID" value="NYH17173.1"/>
    <property type="molecule type" value="Genomic_DNA"/>
</dbReference>
<keyword evidence="3 8" id="KW-0378">Hydrolase</keyword>
<dbReference type="Gene3D" id="3.40.350.10">
    <property type="entry name" value="Creatinase/prolidase N-terminal domain"/>
    <property type="match status" value="2"/>
</dbReference>
<evidence type="ECO:0000256" key="3">
    <source>
        <dbReference type="ARBA" id="ARBA00022801"/>
    </source>
</evidence>
<keyword evidence="1" id="KW-0645">Protease</keyword>
<comment type="similarity">
    <text evidence="5">Belongs to the peptidase M24B family.</text>
</comment>
<dbReference type="GO" id="GO:0006508">
    <property type="term" value="P:proteolysis"/>
    <property type="evidence" value="ECO:0007669"/>
    <property type="project" value="UniProtKB-KW"/>
</dbReference>
<feature type="domain" description="Peptidase M24" evidence="6">
    <location>
        <begin position="355"/>
        <end position="568"/>
    </location>
</feature>
<dbReference type="PROSITE" id="PS00491">
    <property type="entry name" value="PROLINE_PEPTIDASE"/>
    <property type="match status" value="1"/>
</dbReference>
<dbReference type="AlphaFoldDB" id="A0A7Y9WBG3"/>
<dbReference type="PANTHER" id="PTHR43763:SF6">
    <property type="entry name" value="XAA-PRO AMINOPEPTIDASE 1"/>
    <property type="match status" value="1"/>
</dbReference>
<feature type="domain" description="Creatinase N-terminal" evidence="7">
    <location>
        <begin position="26"/>
        <end position="160"/>
    </location>
</feature>
<dbReference type="InterPro" id="IPR000587">
    <property type="entry name" value="Creatinase_N"/>
</dbReference>
<evidence type="ECO:0000256" key="4">
    <source>
        <dbReference type="ARBA" id="ARBA00023049"/>
    </source>
</evidence>
<dbReference type="InterPro" id="IPR001131">
    <property type="entry name" value="Peptidase_M24B_aminopep-P_CS"/>
</dbReference>
<protein>
    <submittedName>
        <fullName evidence="8">Xaa-Pro aminopeptidase</fullName>
        <ecNumber evidence="8">3.4.11.9</ecNumber>
    </submittedName>
</protein>
<sequence length="625" mass="67984">MIDRLKYSFSSLAPYNACVADTHAGLSRLMQQRGLDALLVNSQDEFVSEYLPRCNDPRYALSAFNGSTGNGVFLSEAVALELGLPQFLLFVDGRYHLQADQQCDPQRVQVQKLALGVSMWEAIADWLIAHSARVNAVGYDALRMSVAQREGMLEATAQTSLTWTSLTGREVDSAIDLPGWKVDRPIFELPESVTGSSVAQNIATLNQRVHARLGDVQPNEAQSGEAQPATCFLTCVADDISFLLNSRGYHLPNASSHLGFLFVIGEHAVLFLPEGCDQCPVELHTYPSLRVVRRDTDELARVLGEFEVRQVCYSAEAVNCALPDAVRRIWPAAAHTNFSPVESMRVSKTPEVLDQFREAFARSSAAIAETMRWTKSGDGQRRSEYDLARTINDAYGARGAVGLSFTSIAANGANSASAHYSAASAEVDLQEGELVLLDSGAYYEGGFATDCTRVVLRKTDPQTRARPWQKEIYTVALKACIKGLVTQFPADTTGAEVDAAVRAVCQQHGYDFGHGTGHGVGIHVHEGGVRFAPGATYGLVPGAVISVEPGIYLPGKGGVRIENIVIIHPSATQAGKMEFENIVAVGYDWDLIDLDLLDEGERDYLRDYERLCAERGTSVTACPLL</sequence>
<dbReference type="RefSeq" id="WP_179713813.1">
    <property type="nucleotide sequence ID" value="NZ_JACCAU010000001.1"/>
</dbReference>
<dbReference type="Pfam" id="PF01321">
    <property type="entry name" value="Creatinase_N"/>
    <property type="match status" value="1"/>
</dbReference>
<name>A0A7Y9WBG3_9BURK</name>
<reference evidence="8 9" key="1">
    <citation type="submission" date="2020-07" db="EMBL/GenBank/DDBJ databases">
        <title>Exploring microbial biodiversity for novel pathways involved in the catabolism of aromatic compounds derived from lignin.</title>
        <authorList>
            <person name="Elkins J."/>
        </authorList>
    </citation>
    <scope>NUCLEOTIDE SEQUENCE [LARGE SCALE GENOMIC DNA]</scope>
    <source>
        <strain evidence="8 9">H2C3B</strain>
    </source>
</reference>
<dbReference type="EC" id="3.4.11.9" evidence="8"/>
<evidence type="ECO:0000256" key="1">
    <source>
        <dbReference type="ARBA" id="ARBA00022670"/>
    </source>
</evidence>
<gene>
    <name evidence="8" type="ORF">GGD41_004401</name>
</gene>
<evidence type="ECO:0000259" key="6">
    <source>
        <dbReference type="Pfam" id="PF00557"/>
    </source>
</evidence>
<organism evidence="8 9">
    <name type="scientific">Paraburkholderia bryophila</name>
    <dbReference type="NCBI Taxonomy" id="420952"/>
    <lineage>
        <taxon>Bacteria</taxon>
        <taxon>Pseudomonadati</taxon>
        <taxon>Pseudomonadota</taxon>
        <taxon>Betaproteobacteria</taxon>
        <taxon>Burkholderiales</taxon>
        <taxon>Burkholderiaceae</taxon>
        <taxon>Paraburkholderia</taxon>
    </lineage>
</organism>
<dbReference type="GO" id="GO:0046872">
    <property type="term" value="F:metal ion binding"/>
    <property type="evidence" value="ECO:0007669"/>
    <property type="project" value="UniProtKB-KW"/>
</dbReference>
<dbReference type="GO" id="GO:0005737">
    <property type="term" value="C:cytoplasm"/>
    <property type="evidence" value="ECO:0007669"/>
    <property type="project" value="UniProtKB-ARBA"/>
</dbReference>
<evidence type="ECO:0000313" key="8">
    <source>
        <dbReference type="EMBL" id="NYH17173.1"/>
    </source>
</evidence>
<dbReference type="InterPro" id="IPR036005">
    <property type="entry name" value="Creatinase/aminopeptidase-like"/>
</dbReference>
<comment type="caution">
    <text evidence="8">The sequence shown here is derived from an EMBL/GenBank/DDBJ whole genome shotgun (WGS) entry which is preliminary data.</text>
</comment>
<keyword evidence="8" id="KW-0031">Aminopeptidase</keyword>
<evidence type="ECO:0000256" key="5">
    <source>
        <dbReference type="RuleBase" id="RU000590"/>
    </source>
</evidence>
<keyword evidence="2 5" id="KW-0479">Metal-binding</keyword>
<dbReference type="InterPro" id="IPR050422">
    <property type="entry name" value="X-Pro_aminopeptidase_P"/>
</dbReference>
<accession>A0A7Y9WBG3</accession>
<evidence type="ECO:0000313" key="9">
    <source>
        <dbReference type="Proteomes" id="UP000572540"/>
    </source>
</evidence>
<keyword evidence="4" id="KW-0482">Metalloprotease</keyword>
<proteinExistence type="inferred from homology"/>
<dbReference type="Gene3D" id="3.90.230.10">
    <property type="entry name" value="Creatinase/methionine aminopeptidase superfamily"/>
    <property type="match status" value="1"/>
</dbReference>
<dbReference type="PANTHER" id="PTHR43763">
    <property type="entry name" value="XAA-PRO AMINOPEPTIDASE 1"/>
    <property type="match status" value="1"/>
</dbReference>
<dbReference type="InterPro" id="IPR029149">
    <property type="entry name" value="Creatin/AminoP/Spt16_N"/>
</dbReference>
<dbReference type="InterPro" id="IPR000994">
    <property type="entry name" value="Pept_M24"/>
</dbReference>
<dbReference type="GO" id="GO:0004177">
    <property type="term" value="F:aminopeptidase activity"/>
    <property type="evidence" value="ECO:0007669"/>
    <property type="project" value="UniProtKB-KW"/>
</dbReference>
<dbReference type="GO" id="GO:0008237">
    <property type="term" value="F:metallopeptidase activity"/>
    <property type="evidence" value="ECO:0007669"/>
    <property type="project" value="UniProtKB-KW"/>
</dbReference>
<dbReference type="SUPFAM" id="SSF55920">
    <property type="entry name" value="Creatinase/aminopeptidase"/>
    <property type="match status" value="1"/>
</dbReference>
<evidence type="ECO:0000256" key="2">
    <source>
        <dbReference type="ARBA" id="ARBA00022723"/>
    </source>
</evidence>